<evidence type="ECO:0000313" key="1">
    <source>
        <dbReference type="EMBL" id="CUH82039.1"/>
    </source>
</evidence>
<dbReference type="Proteomes" id="UP000052022">
    <property type="component" value="Unassembled WGS sequence"/>
</dbReference>
<name>A0A0P1GJK7_9RHOB</name>
<dbReference type="EMBL" id="CYSD01000043">
    <property type="protein sequence ID" value="CUH82039.1"/>
    <property type="molecule type" value="Genomic_DNA"/>
</dbReference>
<proteinExistence type="predicted"/>
<dbReference type="RefSeq" id="WP_074941932.1">
    <property type="nucleotide sequence ID" value="NZ_CYSD01000043.1"/>
</dbReference>
<sequence length="200" mass="22298">MTTFAITSLRDRLARLASRLHSGLVGSALAVAVLVSATESQAGNAEISQFVGHYEGDAEVKQLDGQTELRNMDVWIKETADGFFVEWHTAISRPDGKRKKKTYKINFQPSERPGVFAAAMTTNVFGHTVQMNPMKGEPFVWARVIGETLTVFSLYVAENGDYLMQQYDRTLAEGGLELKFSLHRNGLPSHSVITYLKRSR</sequence>
<dbReference type="AlphaFoldDB" id="A0A0P1GJK7"/>
<dbReference type="OrthoDB" id="6087881at2"/>
<accession>A0A0P1GJK7</accession>
<gene>
    <name evidence="1" type="ORF">TRM7557_03719</name>
</gene>
<organism evidence="1 2">
    <name type="scientific">Tritonibacter multivorans</name>
    <dbReference type="NCBI Taxonomy" id="928856"/>
    <lineage>
        <taxon>Bacteria</taxon>
        <taxon>Pseudomonadati</taxon>
        <taxon>Pseudomonadota</taxon>
        <taxon>Alphaproteobacteria</taxon>
        <taxon>Rhodobacterales</taxon>
        <taxon>Paracoccaceae</taxon>
        <taxon>Tritonibacter</taxon>
    </lineage>
</organism>
<keyword evidence="2" id="KW-1185">Reference proteome</keyword>
<evidence type="ECO:0000313" key="2">
    <source>
        <dbReference type="Proteomes" id="UP000052022"/>
    </source>
</evidence>
<protein>
    <submittedName>
        <fullName evidence="1">Uncharacterized protein</fullName>
    </submittedName>
</protein>
<reference evidence="1 2" key="1">
    <citation type="submission" date="2015-09" db="EMBL/GenBank/DDBJ databases">
        <authorList>
            <consortium name="Swine Surveillance"/>
        </authorList>
    </citation>
    <scope>NUCLEOTIDE SEQUENCE [LARGE SCALE GENOMIC DNA]</scope>
    <source>
        <strain evidence="1 2">CECT 7557</strain>
    </source>
</reference>